<evidence type="ECO:0000313" key="2">
    <source>
        <dbReference type="Ensembl" id="ENSSTOP00000031757.1"/>
    </source>
</evidence>
<dbReference type="GO" id="GO:0005634">
    <property type="term" value="C:nucleus"/>
    <property type="evidence" value="ECO:0007669"/>
    <property type="project" value="TreeGrafter"/>
</dbReference>
<accession>A0A287DDY2</accession>
<dbReference type="InParanoid" id="A0A287DDY2"/>
<evidence type="ECO:0008006" key="4">
    <source>
        <dbReference type="Google" id="ProtNLM"/>
    </source>
</evidence>
<protein>
    <recommendedName>
        <fullName evidence="4">Retroelement silencing factor 1</fullName>
    </recommendedName>
</protein>
<dbReference type="GO" id="GO:1990226">
    <property type="term" value="F:histone methyltransferase binding"/>
    <property type="evidence" value="ECO:0007669"/>
    <property type="project" value="TreeGrafter"/>
</dbReference>
<reference evidence="2" key="3">
    <citation type="submission" date="2025-09" db="UniProtKB">
        <authorList>
            <consortium name="Ensembl"/>
        </authorList>
    </citation>
    <scope>IDENTIFICATION</scope>
</reference>
<dbReference type="STRING" id="43179.ENSSTOP00000031757"/>
<dbReference type="eggNOG" id="ENOG502S9FU">
    <property type="taxonomic scope" value="Eukaryota"/>
</dbReference>
<dbReference type="Ensembl" id="ENSSTOT00000030787.1">
    <property type="protein sequence ID" value="ENSSTOP00000031757.1"/>
    <property type="gene ID" value="ENSSTOG00000032422.1"/>
</dbReference>
<feature type="region of interest" description="Disordered" evidence="1">
    <location>
        <begin position="1"/>
        <end position="24"/>
    </location>
</feature>
<reference evidence="3" key="1">
    <citation type="submission" date="2011-11" db="EMBL/GenBank/DDBJ databases">
        <title>The Draft Genome of Spermophilus tridecemlineatus.</title>
        <authorList>
            <consortium name="The Broad Institute Genome Assembly &amp; Analysis Group"/>
            <consortium name="Computational R&amp;D Group"/>
            <consortium name="and Sequencing Platform"/>
            <person name="Di Palma F."/>
            <person name="Alfoldi J."/>
            <person name="Johnson J."/>
            <person name="Berlin A."/>
            <person name="Gnerre S."/>
            <person name="Jaffe D."/>
            <person name="MacCallum I."/>
            <person name="Young S."/>
            <person name="Walker B.J."/>
            <person name="Lindblad-Toh K."/>
        </authorList>
    </citation>
    <scope>NUCLEOTIDE SEQUENCE [LARGE SCALE GENOMIC DNA]</scope>
</reference>
<proteinExistence type="predicted"/>
<organism evidence="2 3">
    <name type="scientific">Ictidomys tridecemlineatus</name>
    <name type="common">Thirteen-lined ground squirrel</name>
    <name type="synonym">Spermophilus tridecemlineatus</name>
    <dbReference type="NCBI Taxonomy" id="43179"/>
    <lineage>
        <taxon>Eukaryota</taxon>
        <taxon>Metazoa</taxon>
        <taxon>Chordata</taxon>
        <taxon>Craniata</taxon>
        <taxon>Vertebrata</taxon>
        <taxon>Euteleostomi</taxon>
        <taxon>Mammalia</taxon>
        <taxon>Eutheria</taxon>
        <taxon>Euarchontoglires</taxon>
        <taxon>Glires</taxon>
        <taxon>Rodentia</taxon>
        <taxon>Sciuromorpha</taxon>
        <taxon>Sciuridae</taxon>
        <taxon>Xerinae</taxon>
        <taxon>Marmotini</taxon>
        <taxon>Ictidomys</taxon>
    </lineage>
</organism>
<reference evidence="2" key="2">
    <citation type="submission" date="2025-08" db="UniProtKB">
        <authorList>
            <consortium name="Ensembl"/>
        </authorList>
    </citation>
    <scope>IDENTIFICATION</scope>
</reference>
<dbReference type="InterPro" id="IPR027866">
    <property type="entry name" value="RESF1"/>
</dbReference>
<keyword evidence="3" id="KW-1185">Reference proteome</keyword>
<dbReference type="GeneTree" id="ENSGT00390000018491"/>
<sequence>MSWNAKPESDMLPPPPPPPYNKSQSSVLHQFFINQLTTTSPSSFSYLGNNEACMYSSNSNPVSQYPSNSNPVLQPVKNIRNYNTPQIPVSNTQNRTVMASQTSVERITCAQYTGPRQPNHNLQVSSGVSQNVWNSMPSHIEAAVCHQADVGTNMSNAHALQSQLVSSDRY</sequence>
<dbReference type="PANTHER" id="PTHR21604">
    <property type="entry name" value="RETROELEMENT SILENCING FACTOR 1"/>
    <property type="match status" value="1"/>
</dbReference>
<evidence type="ECO:0000256" key="1">
    <source>
        <dbReference type="SAM" id="MobiDB-lite"/>
    </source>
</evidence>
<dbReference type="PANTHER" id="PTHR21604:SF0">
    <property type="entry name" value="RETROELEMENT SILENCING FACTOR 1"/>
    <property type="match status" value="1"/>
</dbReference>
<name>A0A287DDY2_ICTTR</name>
<dbReference type="Proteomes" id="UP000005215">
    <property type="component" value="Unassembled WGS sequence"/>
</dbReference>
<dbReference type="AlphaFoldDB" id="A0A287DDY2"/>
<dbReference type="EMBL" id="AGTP01074910">
    <property type="status" value="NOT_ANNOTATED_CDS"/>
    <property type="molecule type" value="Genomic_DNA"/>
</dbReference>
<evidence type="ECO:0000313" key="3">
    <source>
        <dbReference type="Proteomes" id="UP000005215"/>
    </source>
</evidence>